<gene>
    <name evidence="1" type="ORF">WSI_05625</name>
</gene>
<accession>A0ABM5NH48</accession>
<proteinExistence type="predicted"/>
<name>A0ABM5NH48_LIBAS</name>
<evidence type="ECO:0000313" key="2">
    <source>
        <dbReference type="Proteomes" id="UP000011820"/>
    </source>
</evidence>
<dbReference type="Proteomes" id="UP000011820">
    <property type="component" value="Chromosome"/>
</dbReference>
<evidence type="ECO:0000313" key="1">
    <source>
        <dbReference type="EMBL" id="AGH17482.1"/>
    </source>
</evidence>
<organism evidence="1 2">
    <name type="scientific">Candidatus Liberibacter asiaticus str. gxpsy</name>
    <dbReference type="NCBI Taxonomy" id="1174529"/>
    <lineage>
        <taxon>Bacteria</taxon>
        <taxon>Pseudomonadati</taxon>
        <taxon>Pseudomonadota</taxon>
        <taxon>Alphaproteobacteria</taxon>
        <taxon>Hyphomicrobiales</taxon>
        <taxon>Rhizobiaceae</taxon>
        <taxon>Liberibacter</taxon>
    </lineage>
</organism>
<sequence length="707" mass="80283">MIEITTNKPLVEAVTPNQDAVRDSVNPQAGLRDLGDALGKATQFLEGIRRDNAFATANTRYTELSFKAVQDFHDFTNSLDTRDSLQAGDKIKEYVDGRIRSAYDRFLSSISHRDVRKKFQAQVEHDIRDYHTKGVDIQIGATQRAQEDNLNMTVGLAAAHVLHDPSNENYFQRVQSITDHIDSLPIDLRLKQKLLSEAKEKLNTNQIIGAHKRNPQVFENFIRAFYKKGHTPKDSTSLSDVSSSARERSLEIVEDVSKSIGLAGWDRLDDTKRRHLLEHLLSRDNALNTKLRTKTQAQARRIDAQLNQGITVKPSELISLEDYTQAYGVDQGTELYNLQQLKFAAAPDVARIKLMSTSEAKEFFQKVDDDYASNPSLSLASTIMATKYKEMLEKSHRQSMKELNQDAISWGIKHKQIDPLRFDTEESFADSLSQRAGFVKKIKDDHNLTTSHFNKTEENQLRTQLVKRPTSEAVDLIRGAYNTLSDSDKEGVRSSFAHIEDNGLSAVVRLSSEFSDDAKNASMVVLDGMKHKKDIETRYNTDHKSNKFDTLYASYINKPLTNLERSTVGGDFIKDKEAIKLYILGDMKNTGNYTLNGKRVEDAMRMVLGNTPVSYNGSTLMPPRGMNKDNFLDCLWYATKDTGEYDPYKAKYMNVGSGKYMIIKNGNQKVDKEGKTIIINVEDVKLDERRSRNIMYYEHQIFNEHAP</sequence>
<protein>
    <submittedName>
        <fullName evidence="1">Uncharacterized protein</fullName>
    </submittedName>
</protein>
<keyword evidence="2" id="KW-1185">Reference proteome</keyword>
<dbReference type="RefSeq" id="WP_015453075.1">
    <property type="nucleotide sequence ID" value="NC_020549.1"/>
</dbReference>
<dbReference type="EMBL" id="CP004005">
    <property type="protein sequence ID" value="AGH17482.1"/>
    <property type="molecule type" value="Genomic_DNA"/>
</dbReference>
<reference evidence="1 2" key="1">
    <citation type="journal article" date="2013" name="Genome Announc.">
        <title>Complete Genome Sequence of a Chinese Strain of 'Candidatus Liberibacter asiaticus'.</title>
        <authorList>
            <person name="Lin H."/>
            <person name="Han C.S."/>
            <person name="Liu B."/>
            <person name="Lou B."/>
            <person name="Bai X."/>
            <person name="Deng C."/>
            <person name="Civerolo E.L."/>
            <person name="Gupta G."/>
        </authorList>
    </citation>
    <scope>NUCLEOTIDE SEQUENCE [LARGE SCALE GENOMIC DNA]</scope>
    <source>
        <strain evidence="2">gxpsy</strain>
    </source>
</reference>